<gene>
    <name evidence="2" type="ORF">LX99_01443</name>
</gene>
<dbReference type="EMBL" id="QGHA01000002">
    <property type="protein sequence ID" value="PWK78989.1"/>
    <property type="molecule type" value="Genomic_DNA"/>
</dbReference>
<protein>
    <submittedName>
        <fullName evidence="2">Putative peptidoglycan binding protein</fullName>
    </submittedName>
</protein>
<proteinExistence type="predicted"/>
<dbReference type="InterPro" id="IPR036366">
    <property type="entry name" value="PGBDSf"/>
</dbReference>
<dbReference type="InterPro" id="IPR002477">
    <property type="entry name" value="Peptidoglycan-bd-like"/>
</dbReference>
<name>A0A316HCQ3_9SPHI</name>
<organism evidence="2 3">
    <name type="scientific">Mucilaginibacter oryzae</name>
    <dbReference type="NCBI Taxonomy" id="468058"/>
    <lineage>
        <taxon>Bacteria</taxon>
        <taxon>Pseudomonadati</taxon>
        <taxon>Bacteroidota</taxon>
        <taxon>Sphingobacteriia</taxon>
        <taxon>Sphingobacteriales</taxon>
        <taxon>Sphingobacteriaceae</taxon>
        <taxon>Mucilaginibacter</taxon>
    </lineage>
</organism>
<dbReference type="SUPFAM" id="SSF47090">
    <property type="entry name" value="PGBD-like"/>
    <property type="match status" value="1"/>
</dbReference>
<dbReference type="AlphaFoldDB" id="A0A316HCQ3"/>
<evidence type="ECO:0000313" key="2">
    <source>
        <dbReference type="EMBL" id="PWK78989.1"/>
    </source>
</evidence>
<feature type="domain" description="Peptidoglycan binding-like" evidence="1">
    <location>
        <begin position="26"/>
        <end position="86"/>
    </location>
</feature>
<sequence>MIKKQYLKEIAITSTQQRRGNSNTTKDVMKIQSWLNLYAVTHPSAGTATGIDGDFGPATETAVKNFQKAKNIPQTGIVNAAVFASLCEPMTSAFSSNAQGNGLRELIVNTALQHLANSPFELVIKGQSNTGPWVRAYMDNNEGTEWFWCMGFVQTIIDQAATILGKDFRTLMPLTYSCDTVGTTGLHKGLLTRYNVVRTTPGIVKQGDIFLLQKTANDWVHTGLITAVQGDLFETVEGNTNTDGSSNGNGVYKRVRNFRSSKLDVFSIQPLV</sequence>
<dbReference type="Gene3D" id="1.10.101.10">
    <property type="entry name" value="PGBD-like superfamily/PGBD"/>
    <property type="match status" value="1"/>
</dbReference>
<comment type="caution">
    <text evidence="2">The sequence shown here is derived from an EMBL/GenBank/DDBJ whole genome shotgun (WGS) entry which is preliminary data.</text>
</comment>
<accession>A0A316HCQ3</accession>
<evidence type="ECO:0000259" key="1">
    <source>
        <dbReference type="Pfam" id="PF01471"/>
    </source>
</evidence>
<dbReference type="RefSeq" id="WP_109607230.1">
    <property type="nucleotide sequence ID" value="NZ_QGHA01000002.1"/>
</dbReference>
<evidence type="ECO:0000313" key="3">
    <source>
        <dbReference type="Proteomes" id="UP000245678"/>
    </source>
</evidence>
<reference evidence="2 3" key="1">
    <citation type="submission" date="2018-05" db="EMBL/GenBank/DDBJ databases">
        <title>Genomic Encyclopedia of Archaeal and Bacterial Type Strains, Phase II (KMG-II): from individual species to whole genera.</title>
        <authorList>
            <person name="Goeker M."/>
        </authorList>
    </citation>
    <scope>NUCLEOTIDE SEQUENCE [LARGE SCALE GENOMIC DNA]</scope>
    <source>
        <strain evidence="2 3">DSM 19975</strain>
    </source>
</reference>
<dbReference type="Proteomes" id="UP000245678">
    <property type="component" value="Unassembled WGS sequence"/>
</dbReference>
<dbReference type="InterPro" id="IPR036365">
    <property type="entry name" value="PGBD-like_sf"/>
</dbReference>
<dbReference type="Pfam" id="PF01471">
    <property type="entry name" value="PG_binding_1"/>
    <property type="match status" value="1"/>
</dbReference>
<keyword evidence="3" id="KW-1185">Reference proteome</keyword>